<dbReference type="HOGENOM" id="CLU_811620_0_0_1"/>
<sequence>MAESIQTQPFVNLERFTTLARADRTTTEARQRLALGEAPSSPSNIIYGQESSPLQQYHQETDEVAEPRPDDATRRAGTSPGGTGLRRSFSANIRTRSSLSIASQRSSSSMGSIEIAHWTNSLVLYTPVPPPRPRQPSITYQPVDADPPSLPPLAPVPSILDGLLFEESPVVQPDNAQLPGDTEAGPSGGVYHTHSTEYHSAASLDDDIRSSSSTSSDSDGPRTVEDSVVFPLDQVAPDQPSPAYNLDIGDSPTSINGQVPENPSVTPRASTTRFFNLHINLAGLLRKLDVAAPSRFEVPVVVGDHPSSETEPRRVGIYLVPSIHPSIATASEYGGGCTCYRR</sequence>
<accession>A0A0C9YXK0</accession>
<keyword evidence="3" id="KW-1185">Reference proteome</keyword>
<evidence type="ECO:0000313" key="3">
    <source>
        <dbReference type="Proteomes" id="UP000054018"/>
    </source>
</evidence>
<feature type="region of interest" description="Disordered" evidence="1">
    <location>
        <begin position="33"/>
        <end position="89"/>
    </location>
</feature>
<organism evidence="2 3">
    <name type="scientific">Pisolithus microcarpus 441</name>
    <dbReference type="NCBI Taxonomy" id="765257"/>
    <lineage>
        <taxon>Eukaryota</taxon>
        <taxon>Fungi</taxon>
        <taxon>Dikarya</taxon>
        <taxon>Basidiomycota</taxon>
        <taxon>Agaricomycotina</taxon>
        <taxon>Agaricomycetes</taxon>
        <taxon>Agaricomycetidae</taxon>
        <taxon>Boletales</taxon>
        <taxon>Sclerodermatineae</taxon>
        <taxon>Pisolithaceae</taxon>
        <taxon>Pisolithus</taxon>
    </lineage>
</organism>
<evidence type="ECO:0000313" key="2">
    <source>
        <dbReference type="EMBL" id="KIK29855.1"/>
    </source>
</evidence>
<dbReference type="Proteomes" id="UP000054018">
    <property type="component" value="Unassembled WGS sequence"/>
</dbReference>
<name>A0A0C9YXK0_9AGAM</name>
<reference evidence="3" key="2">
    <citation type="submission" date="2015-01" db="EMBL/GenBank/DDBJ databases">
        <title>Evolutionary Origins and Diversification of the Mycorrhizal Mutualists.</title>
        <authorList>
            <consortium name="DOE Joint Genome Institute"/>
            <consortium name="Mycorrhizal Genomics Consortium"/>
            <person name="Kohler A."/>
            <person name="Kuo A."/>
            <person name="Nagy L.G."/>
            <person name="Floudas D."/>
            <person name="Copeland A."/>
            <person name="Barry K.W."/>
            <person name="Cichocki N."/>
            <person name="Veneault-Fourrey C."/>
            <person name="LaButti K."/>
            <person name="Lindquist E.A."/>
            <person name="Lipzen A."/>
            <person name="Lundell T."/>
            <person name="Morin E."/>
            <person name="Murat C."/>
            <person name="Riley R."/>
            <person name="Ohm R."/>
            <person name="Sun H."/>
            <person name="Tunlid A."/>
            <person name="Henrissat B."/>
            <person name="Grigoriev I.V."/>
            <person name="Hibbett D.S."/>
            <person name="Martin F."/>
        </authorList>
    </citation>
    <scope>NUCLEOTIDE SEQUENCE [LARGE SCALE GENOMIC DNA]</scope>
    <source>
        <strain evidence="3">441</strain>
    </source>
</reference>
<feature type="region of interest" description="Disordered" evidence="1">
    <location>
        <begin position="129"/>
        <end position="155"/>
    </location>
</feature>
<protein>
    <submittedName>
        <fullName evidence="2">Uncharacterized protein</fullName>
    </submittedName>
</protein>
<dbReference type="OrthoDB" id="2692969at2759"/>
<dbReference type="EMBL" id="KN833688">
    <property type="protein sequence ID" value="KIK29855.1"/>
    <property type="molecule type" value="Genomic_DNA"/>
</dbReference>
<feature type="compositionally biased region" description="Polar residues" evidence="1">
    <location>
        <begin position="251"/>
        <end position="266"/>
    </location>
</feature>
<proteinExistence type="predicted"/>
<gene>
    <name evidence="2" type="ORF">PISMIDRAFT_443927</name>
</gene>
<feature type="region of interest" description="Disordered" evidence="1">
    <location>
        <begin position="172"/>
        <end position="266"/>
    </location>
</feature>
<feature type="compositionally biased region" description="Basic and acidic residues" evidence="1">
    <location>
        <begin position="59"/>
        <end position="74"/>
    </location>
</feature>
<evidence type="ECO:0000256" key="1">
    <source>
        <dbReference type="SAM" id="MobiDB-lite"/>
    </source>
</evidence>
<feature type="compositionally biased region" description="Polar residues" evidence="1">
    <location>
        <begin position="40"/>
        <end position="58"/>
    </location>
</feature>
<dbReference type="AlphaFoldDB" id="A0A0C9YXK0"/>
<reference evidence="2 3" key="1">
    <citation type="submission" date="2014-04" db="EMBL/GenBank/DDBJ databases">
        <authorList>
            <consortium name="DOE Joint Genome Institute"/>
            <person name="Kuo A."/>
            <person name="Kohler A."/>
            <person name="Costa M.D."/>
            <person name="Nagy L.G."/>
            <person name="Floudas D."/>
            <person name="Copeland A."/>
            <person name="Barry K.W."/>
            <person name="Cichocki N."/>
            <person name="Veneault-Fourrey C."/>
            <person name="LaButti K."/>
            <person name="Lindquist E.A."/>
            <person name="Lipzen A."/>
            <person name="Lundell T."/>
            <person name="Morin E."/>
            <person name="Murat C."/>
            <person name="Sun H."/>
            <person name="Tunlid A."/>
            <person name="Henrissat B."/>
            <person name="Grigoriev I.V."/>
            <person name="Hibbett D.S."/>
            <person name="Martin F."/>
            <person name="Nordberg H.P."/>
            <person name="Cantor M.N."/>
            <person name="Hua S.X."/>
        </authorList>
    </citation>
    <scope>NUCLEOTIDE SEQUENCE [LARGE SCALE GENOMIC DNA]</scope>
    <source>
        <strain evidence="2 3">441</strain>
    </source>
</reference>